<dbReference type="SMART" id="SM00870">
    <property type="entry name" value="Asparaginase"/>
    <property type="match status" value="1"/>
</dbReference>
<evidence type="ECO:0000256" key="5">
    <source>
        <dbReference type="PROSITE-ProRule" id="PRU10100"/>
    </source>
</evidence>
<evidence type="ECO:0000313" key="8">
    <source>
        <dbReference type="EMBL" id="KFI79222.1"/>
    </source>
</evidence>
<feature type="binding site" evidence="4">
    <location>
        <begin position="118"/>
        <end position="119"/>
    </location>
    <ligand>
        <name>substrate</name>
    </ligand>
</feature>
<dbReference type="Gene3D" id="3.40.50.1170">
    <property type="entry name" value="L-asparaginase, N-terminal domain"/>
    <property type="match status" value="1"/>
</dbReference>
<dbReference type="GO" id="GO:0004067">
    <property type="term" value="F:asparaginase activity"/>
    <property type="evidence" value="ECO:0007669"/>
    <property type="project" value="UniProtKB-UniRule"/>
</dbReference>
<dbReference type="InterPro" id="IPR027474">
    <property type="entry name" value="L-asparaginase_N"/>
</dbReference>
<dbReference type="Proteomes" id="UP000029082">
    <property type="component" value="Unassembled WGS sequence"/>
</dbReference>
<dbReference type="InterPro" id="IPR027473">
    <property type="entry name" value="L-asparaginase_C"/>
</dbReference>
<dbReference type="PANTHER" id="PTHR11707">
    <property type="entry name" value="L-ASPARAGINASE"/>
    <property type="match status" value="1"/>
</dbReference>
<comment type="similarity">
    <text evidence="1">Belongs to the asparaginase 1 family.</text>
</comment>
<dbReference type="PROSITE" id="PS51732">
    <property type="entry name" value="ASN_GLN_ASE_3"/>
    <property type="match status" value="1"/>
</dbReference>
<reference evidence="8 9" key="1">
    <citation type="submission" date="2014-03" db="EMBL/GenBank/DDBJ databases">
        <title>Genomics of Bifidobacteria.</title>
        <authorList>
            <person name="Ventura M."/>
            <person name="Milani C."/>
            <person name="Lugli G.A."/>
        </authorList>
    </citation>
    <scope>NUCLEOTIDE SEQUENCE [LARGE SCALE GENOMIC DNA]</scope>
    <source>
        <strain evidence="8 9">DSM 21395</strain>
    </source>
</reference>
<dbReference type="eggNOG" id="COG0252">
    <property type="taxonomic scope" value="Bacteria"/>
</dbReference>
<gene>
    <name evidence="8" type="ORF">BMON_0420</name>
</gene>
<evidence type="ECO:0000313" key="9">
    <source>
        <dbReference type="Proteomes" id="UP000029082"/>
    </source>
</evidence>
<feature type="domain" description="Asparaginase/glutaminase C-terminal" evidence="7">
    <location>
        <begin position="263"/>
        <end position="357"/>
    </location>
</feature>
<keyword evidence="2 8" id="KW-0378">Hydrolase</keyword>
<dbReference type="InterPro" id="IPR006034">
    <property type="entry name" value="Asparaginase/glutaminase-like"/>
</dbReference>
<dbReference type="Pfam" id="PF17763">
    <property type="entry name" value="Asparaginase_C"/>
    <property type="match status" value="1"/>
</dbReference>
<evidence type="ECO:0000259" key="6">
    <source>
        <dbReference type="Pfam" id="PF00710"/>
    </source>
</evidence>
<feature type="domain" description="L-asparaginase N-terminal" evidence="6">
    <location>
        <begin position="33"/>
        <end position="222"/>
    </location>
</feature>
<evidence type="ECO:0000256" key="2">
    <source>
        <dbReference type="ARBA" id="ARBA00022801"/>
    </source>
</evidence>
<dbReference type="EC" id="3.5.1.1" evidence="8"/>
<feature type="active site" evidence="5">
    <location>
        <position position="118"/>
    </location>
</feature>
<dbReference type="AlphaFoldDB" id="A0A087C7H2"/>
<dbReference type="GO" id="GO:0006528">
    <property type="term" value="P:asparagine metabolic process"/>
    <property type="evidence" value="ECO:0007669"/>
    <property type="project" value="InterPro"/>
</dbReference>
<evidence type="ECO:0000256" key="4">
    <source>
        <dbReference type="PIRSR" id="PIRSR001220-2"/>
    </source>
</evidence>
<feature type="active site" description="O-isoaspartyl threonine intermediate" evidence="3">
    <location>
        <position position="41"/>
    </location>
</feature>
<accession>A0A087C7H2</accession>
<feature type="binding site" evidence="4">
    <location>
        <position position="86"/>
    </location>
    <ligand>
        <name>substrate</name>
    </ligand>
</feature>
<dbReference type="InterPro" id="IPR040919">
    <property type="entry name" value="Asparaginase_C"/>
</dbReference>
<dbReference type="PROSITE" id="PS00917">
    <property type="entry name" value="ASN_GLN_ASE_2"/>
    <property type="match status" value="1"/>
</dbReference>
<sequence length="363" mass="37732">MRADGDAAFAGLSGRGARRSASASKDLTDLPPVAVGALGGTIAMSAPRQGATGAVPSLDAEGLLDMVPRLRSVADFRVRNISATGSASLSFDDLLNALDFAKEQAESGVAGIVLAHGTDTLEESAYFLDLLWDRPEPIVFTGAMNTESSITQDGPQNIVDSVQTVLANSMRGMGVLVCLAGQVHLAHTVVKTNSTDLATFQSPDWGPVARIVEGNVHAAWRPAHRRMVLATPERPYKPYIPVVETGLGNEGRTLAALAGGDTTPDAIVLAASGAGHLSSSCADVAAGIVADGTPVVFATHTGSGSTFRRTYGYAGGEMVLIRKGLIPAGFLTARQSRILLGVLVANHADIAAVKRAFRHEGQW</sequence>
<keyword evidence="9" id="KW-1185">Reference proteome</keyword>
<evidence type="ECO:0000259" key="7">
    <source>
        <dbReference type="Pfam" id="PF17763"/>
    </source>
</evidence>
<protein>
    <submittedName>
        <fullName evidence="8">Asparaginase</fullName>
        <ecNumber evidence="8">3.5.1.1</ecNumber>
    </submittedName>
</protein>
<name>A0A087C7H2_9BIFI</name>
<evidence type="ECO:0000256" key="1">
    <source>
        <dbReference type="ARBA" id="ARBA00010518"/>
    </source>
</evidence>
<dbReference type="EMBL" id="JGZE01000002">
    <property type="protein sequence ID" value="KFI79222.1"/>
    <property type="molecule type" value="Genomic_DNA"/>
</dbReference>
<dbReference type="SFLD" id="SFLDS00057">
    <property type="entry name" value="Glutaminase/Asparaginase"/>
    <property type="match status" value="1"/>
</dbReference>
<dbReference type="Pfam" id="PF00710">
    <property type="entry name" value="Asparaginase"/>
    <property type="match status" value="1"/>
</dbReference>
<dbReference type="InterPro" id="IPR027475">
    <property type="entry name" value="Asparaginase/glutaminase_AS2"/>
</dbReference>
<dbReference type="InterPro" id="IPR004550">
    <property type="entry name" value="AsnASE_II"/>
</dbReference>
<evidence type="ECO:0000256" key="3">
    <source>
        <dbReference type="PIRSR" id="PIRSR001220-1"/>
    </source>
</evidence>
<dbReference type="STRING" id="1437603.GCA_000771525_01302"/>
<dbReference type="Gene3D" id="3.40.50.40">
    <property type="match status" value="1"/>
</dbReference>
<dbReference type="InterPro" id="IPR037152">
    <property type="entry name" value="L-asparaginase_N_sf"/>
</dbReference>
<dbReference type="SUPFAM" id="SSF53774">
    <property type="entry name" value="Glutaminase/Asparaginase"/>
    <property type="match status" value="1"/>
</dbReference>
<organism evidence="8 9">
    <name type="scientific">Bifidobacterium mongoliense DSM 21395</name>
    <dbReference type="NCBI Taxonomy" id="1437603"/>
    <lineage>
        <taxon>Bacteria</taxon>
        <taxon>Bacillati</taxon>
        <taxon>Actinomycetota</taxon>
        <taxon>Actinomycetes</taxon>
        <taxon>Bifidobacteriales</taxon>
        <taxon>Bifidobacteriaceae</taxon>
        <taxon>Bifidobacterium</taxon>
    </lineage>
</organism>
<dbReference type="PIRSF" id="PIRSF001220">
    <property type="entry name" value="L-ASNase_gatD"/>
    <property type="match status" value="1"/>
</dbReference>
<comment type="caution">
    <text evidence="8">The sequence shown here is derived from an EMBL/GenBank/DDBJ whole genome shotgun (WGS) entry which is preliminary data.</text>
</comment>
<proteinExistence type="inferred from homology"/>
<dbReference type="PANTHER" id="PTHR11707:SF28">
    <property type="entry name" value="60 KDA LYSOPHOSPHOLIPASE"/>
    <property type="match status" value="1"/>
</dbReference>
<dbReference type="InterPro" id="IPR036152">
    <property type="entry name" value="Asp/glu_Ase-like_sf"/>
</dbReference>
<dbReference type="PRINTS" id="PR00139">
    <property type="entry name" value="ASNGLNASE"/>
</dbReference>
<dbReference type="PIRSF" id="PIRSF500176">
    <property type="entry name" value="L_ASNase"/>
    <property type="match status" value="1"/>
</dbReference>
<dbReference type="CDD" id="cd08964">
    <property type="entry name" value="L-asparaginase_II"/>
    <property type="match status" value="1"/>
</dbReference>